<evidence type="ECO:0000256" key="3">
    <source>
        <dbReference type="ARBA" id="ARBA00022729"/>
    </source>
</evidence>
<dbReference type="HOGENOM" id="CLU_1217379_0_0_1"/>
<keyword evidence="2" id="KW-0812">Transmembrane</keyword>
<dbReference type="CDD" id="cd11304">
    <property type="entry name" value="Cadherin_repeat"/>
    <property type="match status" value="2"/>
</dbReference>
<evidence type="ECO:0000259" key="9">
    <source>
        <dbReference type="PROSITE" id="PS50268"/>
    </source>
</evidence>
<dbReference type="STRING" id="45351.A7T7G0"/>
<dbReference type="Proteomes" id="UP000001593">
    <property type="component" value="Unassembled WGS sequence"/>
</dbReference>
<dbReference type="Pfam" id="PF00028">
    <property type="entry name" value="Cadherin"/>
    <property type="match status" value="1"/>
</dbReference>
<evidence type="ECO:0000256" key="7">
    <source>
        <dbReference type="ARBA" id="ARBA00023136"/>
    </source>
</evidence>
<dbReference type="FunFam" id="2.60.40.60:FF:000033">
    <property type="entry name" value="FAT atypical cadherin 1"/>
    <property type="match status" value="1"/>
</dbReference>
<evidence type="ECO:0000256" key="6">
    <source>
        <dbReference type="ARBA" id="ARBA00022989"/>
    </source>
</evidence>
<gene>
    <name evidence="10" type="ORF">NEMVEDRAFT_v1g148827</name>
</gene>
<dbReference type="Gene3D" id="2.60.40.60">
    <property type="entry name" value="Cadherins"/>
    <property type="match status" value="2"/>
</dbReference>
<accession>A7T7G0</accession>
<protein>
    <recommendedName>
        <fullName evidence="9">Cadherin domain-containing protein</fullName>
    </recommendedName>
</protein>
<dbReference type="SUPFAM" id="SSF49313">
    <property type="entry name" value="Cadherin-like"/>
    <property type="match status" value="2"/>
</dbReference>
<dbReference type="PROSITE" id="PS50268">
    <property type="entry name" value="CADHERIN_2"/>
    <property type="match status" value="2"/>
</dbReference>
<dbReference type="SMART" id="SM00112">
    <property type="entry name" value="CA"/>
    <property type="match status" value="2"/>
</dbReference>
<keyword evidence="4" id="KW-0677">Repeat</keyword>
<evidence type="ECO:0000256" key="4">
    <source>
        <dbReference type="ARBA" id="ARBA00022737"/>
    </source>
</evidence>
<evidence type="ECO:0000313" key="10">
    <source>
        <dbReference type="EMBL" id="EDO28091.1"/>
    </source>
</evidence>
<dbReference type="GO" id="GO:0005509">
    <property type="term" value="F:calcium ion binding"/>
    <property type="evidence" value="ECO:0007669"/>
    <property type="project" value="UniProtKB-UniRule"/>
</dbReference>
<dbReference type="eggNOG" id="KOG4289">
    <property type="taxonomic scope" value="Eukaryota"/>
</dbReference>
<dbReference type="FunFam" id="2.60.40.60:FF:000601">
    <property type="entry name" value="Predicted protein"/>
    <property type="match status" value="1"/>
</dbReference>
<keyword evidence="6" id="KW-1133">Transmembrane helix</keyword>
<reference evidence="10 11" key="1">
    <citation type="journal article" date="2007" name="Science">
        <title>Sea anemone genome reveals ancestral eumetazoan gene repertoire and genomic organization.</title>
        <authorList>
            <person name="Putnam N.H."/>
            <person name="Srivastava M."/>
            <person name="Hellsten U."/>
            <person name="Dirks B."/>
            <person name="Chapman J."/>
            <person name="Salamov A."/>
            <person name="Terry A."/>
            <person name="Shapiro H."/>
            <person name="Lindquist E."/>
            <person name="Kapitonov V.V."/>
            <person name="Jurka J."/>
            <person name="Genikhovich G."/>
            <person name="Grigoriev I.V."/>
            <person name="Lucas S.M."/>
            <person name="Steele R.E."/>
            <person name="Finnerty J.R."/>
            <person name="Technau U."/>
            <person name="Martindale M.Q."/>
            <person name="Rokhsar D.S."/>
        </authorList>
    </citation>
    <scope>NUCLEOTIDE SEQUENCE [LARGE SCALE GENOMIC DNA]</scope>
    <source>
        <strain evidence="11">CH2 X CH6</strain>
    </source>
</reference>
<evidence type="ECO:0000256" key="5">
    <source>
        <dbReference type="ARBA" id="ARBA00022837"/>
    </source>
</evidence>
<proteinExistence type="predicted"/>
<dbReference type="GO" id="GO:0007156">
    <property type="term" value="P:homophilic cell adhesion via plasma membrane adhesion molecules"/>
    <property type="evidence" value="ECO:0007669"/>
    <property type="project" value="InterPro"/>
</dbReference>
<dbReference type="PRINTS" id="PR00205">
    <property type="entry name" value="CADHERIN"/>
</dbReference>
<sequence>MTEGGIAWTLRITVTDTNNFQPTFGADFYLGYIAEEAAQGTTVGGLEKCHAEDKDRSGIDRYEIVSGNERGYFVAETKTVGAQKFLVLKATNTRIVRDPARPSITLTVRANDGGGLHGTTRIQIDIQDTNNNPPVFEKSEYTVTIGEDTPVMTSILRVRARDADIGRNGGIYYYLRNTQDFTIDAITGVIRPIHMLDSQSGQQRTLEVTARDRGSSPKAANVNVQVTI</sequence>
<feature type="domain" description="Cadherin" evidence="9">
    <location>
        <begin position="137"/>
        <end position="228"/>
    </location>
</feature>
<dbReference type="PANTHER" id="PTHR24026:SF126">
    <property type="entry name" value="PROTOCADHERIN FAT 4"/>
    <property type="match status" value="1"/>
</dbReference>
<dbReference type="PANTHER" id="PTHR24026">
    <property type="entry name" value="FAT ATYPICAL CADHERIN-RELATED"/>
    <property type="match status" value="1"/>
</dbReference>
<dbReference type="InterPro" id="IPR002126">
    <property type="entry name" value="Cadherin-like_dom"/>
</dbReference>
<feature type="domain" description="Cadherin" evidence="9">
    <location>
        <begin position="25"/>
        <end position="136"/>
    </location>
</feature>
<comment type="subcellular location">
    <subcellularLocation>
        <location evidence="1">Membrane</location>
        <topology evidence="1">Single-pass membrane protein</topology>
    </subcellularLocation>
</comment>
<dbReference type="EMBL" id="DS472047">
    <property type="protein sequence ID" value="EDO28091.1"/>
    <property type="molecule type" value="Genomic_DNA"/>
</dbReference>
<evidence type="ECO:0000256" key="8">
    <source>
        <dbReference type="PROSITE-ProRule" id="PRU00043"/>
    </source>
</evidence>
<evidence type="ECO:0000256" key="2">
    <source>
        <dbReference type="ARBA" id="ARBA00022692"/>
    </source>
</evidence>
<name>A7T7G0_NEMVE</name>
<dbReference type="OMA" id="IYTVAVE"/>
<evidence type="ECO:0000313" key="11">
    <source>
        <dbReference type="Proteomes" id="UP000001593"/>
    </source>
</evidence>
<keyword evidence="3" id="KW-0732">Signal</keyword>
<keyword evidence="5 8" id="KW-0106">Calcium</keyword>
<keyword evidence="11" id="KW-1185">Reference proteome</keyword>
<dbReference type="InParanoid" id="A7T7G0"/>
<feature type="non-terminal residue" evidence="10">
    <location>
        <position position="228"/>
    </location>
</feature>
<organism evidence="10 11">
    <name type="scientific">Nematostella vectensis</name>
    <name type="common">Starlet sea anemone</name>
    <dbReference type="NCBI Taxonomy" id="45351"/>
    <lineage>
        <taxon>Eukaryota</taxon>
        <taxon>Metazoa</taxon>
        <taxon>Cnidaria</taxon>
        <taxon>Anthozoa</taxon>
        <taxon>Hexacorallia</taxon>
        <taxon>Actiniaria</taxon>
        <taxon>Edwardsiidae</taxon>
        <taxon>Nematostella</taxon>
    </lineage>
</organism>
<evidence type="ECO:0000256" key="1">
    <source>
        <dbReference type="ARBA" id="ARBA00004167"/>
    </source>
</evidence>
<keyword evidence="7" id="KW-0472">Membrane</keyword>
<dbReference type="InterPro" id="IPR015919">
    <property type="entry name" value="Cadherin-like_sf"/>
</dbReference>
<dbReference type="AlphaFoldDB" id="A7T7G0"/>
<dbReference type="GO" id="GO:0005886">
    <property type="term" value="C:plasma membrane"/>
    <property type="evidence" value="ECO:0007669"/>
    <property type="project" value="UniProtKB-SubCell"/>
</dbReference>
<dbReference type="PhylomeDB" id="A7T7G0"/>